<name>A0AAV4JYM0_9GAST</name>
<dbReference type="EMBL" id="BMAT01014118">
    <property type="protein sequence ID" value="GFS26456.1"/>
    <property type="molecule type" value="Genomic_DNA"/>
</dbReference>
<reference evidence="1 2" key="1">
    <citation type="journal article" date="2021" name="Elife">
        <title>Chloroplast acquisition without the gene transfer in kleptoplastic sea slugs, Plakobranchus ocellatus.</title>
        <authorList>
            <person name="Maeda T."/>
            <person name="Takahashi S."/>
            <person name="Yoshida T."/>
            <person name="Shimamura S."/>
            <person name="Takaki Y."/>
            <person name="Nagai Y."/>
            <person name="Toyoda A."/>
            <person name="Suzuki Y."/>
            <person name="Arimoto A."/>
            <person name="Ishii H."/>
            <person name="Satoh N."/>
            <person name="Nishiyama T."/>
            <person name="Hasebe M."/>
            <person name="Maruyama T."/>
            <person name="Minagawa J."/>
            <person name="Obokata J."/>
            <person name="Shigenobu S."/>
        </authorList>
    </citation>
    <scope>NUCLEOTIDE SEQUENCE [LARGE SCALE GENOMIC DNA]</scope>
</reference>
<feature type="non-terminal residue" evidence="1">
    <location>
        <position position="52"/>
    </location>
</feature>
<comment type="caution">
    <text evidence="1">The sequence shown here is derived from an EMBL/GenBank/DDBJ whole genome shotgun (WGS) entry which is preliminary data.</text>
</comment>
<evidence type="ECO:0000313" key="1">
    <source>
        <dbReference type="EMBL" id="GFS26456.1"/>
    </source>
</evidence>
<keyword evidence="2" id="KW-1185">Reference proteome</keyword>
<evidence type="ECO:0000313" key="2">
    <source>
        <dbReference type="Proteomes" id="UP000762676"/>
    </source>
</evidence>
<accession>A0AAV4JYM0</accession>
<gene>
    <name evidence="1" type="ORF">ElyMa_007054700</name>
</gene>
<protein>
    <submittedName>
        <fullName evidence="1">Uncharacterized protein</fullName>
    </submittedName>
</protein>
<dbReference type="AlphaFoldDB" id="A0AAV4JYM0"/>
<organism evidence="1 2">
    <name type="scientific">Elysia marginata</name>
    <dbReference type="NCBI Taxonomy" id="1093978"/>
    <lineage>
        <taxon>Eukaryota</taxon>
        <taxon>Metazoa</taxon>
        <taxon>Spiralia</taxon>
        <taxon>Lophotrochozoa</taxon>
        <taxon>Mollusca</taxon>
        <taxon>Gastropoda</taxon>
        <taxon>Heterobranchia</taxon>
        <taxon>Euthyneura</taxon>
        <taxon>Panpulmonata</taxon>
        <taxon>Sacoglossa</taxon>
        <taxon>Placobranchoidea</taxon>
        <taxon>Plakobranchidae</taxon>
        <taxon>Elysia</taxon>
    </lineage>
</organism>
<dbReference type="Proteomes" id="UP000762676">
    <property type="component" value="Unassembled WGS sequence"/>
</dbReference>
<sequence>MTWMMPPSVPITYYGETLQEVVDVAIDNLCHLLTILLSTSLGFVMKLNGPSS</sequence>
<proteinExistence type="predicted"/>